<dbReference type="Proteomes" id="UP000325577">
    <property type="component" value="Linkage Group LG6"/>
</dbReference>
<dbReference type="Gene3D" id="3.30.70.100">
    <property type="match status" value="1"/>
</dbReference>
<dbReference type="InterPro" id="IPR006121">
    <property type="entry name" value="HMA_dom"/>
</dbReference>
<dbReference type="GO" id="GO:0046872">
    <property type="term" value="F:metal ion binding"/>
    <property type="evidence" value="ECO:0007669"/>
    <property type="project" value="InterPro"/>
</dbReference>
<dbReference type="GO" id="GO:0009626">
    <property type="term" value="P:plant-type hypersensitive response"/>
    <property type="evidence" value="ECO:0007669"/>
    <property type="project" value="UniProtKB-KW"/>
</dbReference>
<dbReference type="InterPro" id="IPR036163">
    <property type="entry name" value="HMA_dom_sf"/>
</dbReference>
<dbReference type="EMBL" id="CM018049">
    <property type="protein sequence ID" value="KAA8519213.1"/>
    <property type="molecule type" value="Genomic_DNA"/>
</dbReference>
<comment type="subcellular location">
    <subcellularLocation>
        <location evidence="1">Membrane</location>
        <topology evidence="1">Peripheral membrane protein</topology>
    </subcellularLocation>
</comment>
<dbReference type="OrthoDB" id="785270at2759"/>
<dbReference type="SUPFAM" id="SSF55008">
    <property type="entry name" value="HMA, heavy metal-associated domain"/>
    <property type="match status" value="1"/>
</dbReference>
<accession>A0A5J4ZKB1</accession>
<reference evidence="4 5" key="1">
    <citation type="submission" date="2019-09" db="EMBL/GenBank/DDBJ databases">
        <title>A chromosome-level genome assembly of the Chinese tupelo Nyssa sinensis.</title>
        <authorList>
            <person name="Yang X."/>
            <person name="Kang M."/>
            <person name="Yang Y."/>
            <person name="Xiong H."/>
            <person name="Wang M."/>
            <person name="Zhang Z."/>
            <person name="Wang Z."/>
            <person name="Wu H."/>
            <person name="Ma T."/>
            <person name="Liu J."/>
            <person name="Xi Z."/>
        </authorList>
    </citation>
    <scope>NUCLEOTIDE SEQUENCE [LARGE SCALE GENOMIC DNA]</scope>
    <source>
        <strain evidence="4">J267</strain>
        <tissue evidence="4">Leaf</tissue>
    </source>
</reference>
<evidence type="ECO:0000256" key="1">
    <source>
        <dbReference type="ARBA" id="ARBA00004170"/>
    </source>
</evidence>
<proteinExistence type="predicted"/>
<feature type="region of interest" description="Disordered" evidence="2">
    <location>
        <begin position="81"/>
        <end position="129"/>
    </location>
</feature>
<organism evidence="4 5">
    <name type="scientific">Nyssa sinensis</name>
    <dbReference type="NCBI Taxonomy" id="561372"/>
    <lineage>
        <taxon>Eukaryota</taxon>
        <taxon>Viridiplantae</taxon>
        <taxon>Streptophyta</taxon>
        <taxon>Embryophyta</taxon>
        <taxon>Tracheophyta</taxon>
        <taxon>Spermatophyta</taxon>
        <taxon>Magnoliopsida</taxon>
        <taxon>eudicotyledons</taxon>
        <taxon>Gunneridae</taxon>
        <taxon>Pentapetalae</taxon>
        <taxon>asterids</taxon>
        <taxon>Cornales</taxon>
        <taxon>Nyssaceae</taxon>
        <taxon>Nyssa</taxon>
    </lineage>
</organism>
<dbReference type="PANTHER" id="PTHR47005:SF5">
    <property type="entry name" value="HEAVY METAL TRANSPORT_DETOXIFICATION SUPERFAMILY PROTEIN"/>
    <property type="match status" value="1"/>
</dbReference>
<dbReference type="AlphaFoldDB" id="A0A5J4ZKB1"/>
<evidence type="ECO:0000259" key="3">
    <source>
        <dbReference type="PROSITE" id="PS50846"/>
    </source>
</evidence>
<gene>
    <name evidence="4" type="ORF">F0562_013469</name>
</gene>
<evidence type="ECO:0000313" key="4">
    <source>
        <dbReference type="EMBL" id="KAA8519213.1"/>
    </source>
</evidence>
<protein>
    <recommendedName>
        <fullName evidence="3">HMA domain-containing protein</fullName>
    </recommendedName>
</protein>
<dbReference type="PROSITE" id="PS50846">
    <property type="entry name" value="HMA_2"/>
    <property type="match status" value="1"/>
</dbReference>
<name>A0A5J4ZKB1_9ASTE</name>
<feature type="compositionally biased region" description="Basic and acidic residues" evidence="2">
    <location>
        <begin position="82"/>
        <end position="120"/>
    </location>
</feature>
<evidence type="ECO:0000256" key="2">
    <source>
        <dbReference type="SAM" id="MobiDB-lite"/>
    </source>
</evidence>
<dbReference type="PANTHER" id="PTHR47005">
    <property type="entry name" value="HEAVY METAL TRANSPORT/DETOXIFICATION SUPERFAMILY PROTEIN"/>
    <property type="match status" value="1"/>
</dbReference>
<dbReference type="GO" id="GO:0016020">
    <property type="term" value="C:membrane"/>
    <property type="evidence" value="ECO:0007669"/>
    <property type="project" value="UniProtKB-SubCell"/>
</dbReference>
<evidence type="ECO:0000313" key="5">
    <source>
        <dbReference type="Proteomes" id="UP000325577"/>
    </source>
</evidence>
<keyword evidence="5" id="KW-1185">Reference proteome</keyword>
<feature type="domain" description="HMA" evidence="3">
    <location>
        <begin position="6"/>
        <end position="70"/>
    </location>
</feature>
<sequence length="227" mass="25334">MADQKVTKMVLKVDLQCPRCYKKIKKILCKFPQIRDQVYDEKQNTVTITVVCCSPEKIRGKLCCKGGKTIKCIEIVVPPKPKPKEPPKQPEKPKEPPKQPEKPKEPPKQPEKPKEPEKTKPPPPPPPKPEPVPGYPLVCPIVGVCFDGCYHGCERPKPCYCGCGRSAPWCGSPRHKPEPQPKPQPQPQPCYCGCGRSAPCYDGYYGKPCSASVYYFTDENPSACTIM</sequence>